<organism evidence="8 9">
    <name type="scientific">Halocatena marina</name>
    <dbReference type="NCBI Taxonomy" id="2934937"/>
    <lineage>
        <taxon>Archaea</taxon>
        <taxon>Methanobacteriati</taxon>
        <taxon>Methanobacteriota</taxon>
        <taxon>Stenosarchaea group</taxon>
        <taxon>Halobacteria</taxon>
        <taxon>Halobacteriales</taxon>
        <taxon>Natronomonadaceae</taxon>
        <taxon>Halocatena</taxon>
    </lineage>
</organism>
<feature type="transmembrane region" description="Helical" evidence="6">
    <location>
        <begin position="193"/>
        <end position="218"/>
    </location>
</feature>
<dbReference type="InterPro" id="IPR050189">
    <property type="entry name" value="MFS_Efflux_Transporters"/>
</dbReference>
<evidence type="ECO:0000256" key="4">
    <source>
        <dbReference type="ARBA" id="ARBA00022989"/>
    </source>
</evidence>
<keyword evidence="4 6" id="KW-1133">Transmembrane helix</keyword>
<feature type="transmembrane region" description="Helical" evidence="6">
    <location>
        <begin position="230"/>
        <end position="250"/>
    </location>
</feature>
<dbReference type="Gene3D" id="1.20.1250.20">
    <property type="entry name" value="MFS general substrate transporter like domains"/>
    <property type="match status" value="2"/>
</dbReference>
<evidence type="ECO:0000259" key="7">
    <source>
        <dbReference type="PROSITE" id="PS50850"/>
    </source>
</evidence>
<evidence type="ECO:0000256" key="5">
    <source>
        <dbReference type="ARBA" id="ARBA00023136"/>
    </source>
</evidence>
<keyword evidence="2" id="KW-1003">Cell membrane</keyword>
<feature type="transmembrane region" description="Helical" evidence="6">
    <location>
        <begin position="63"/>
        <end position="81"/>
    </location>
</feature>
<comment type="subcellular location">
    <subcellularLocation>
        <location evidence="1">Cell membrane</location>
        <topology evidence="1">Multi-pass membrane protein</topology>
    </subcellularLocation>
</comment>
<dbReference type="InterPro" id="IPR020846">
    <property type="entry name" value="MFS_dom"/>
</dbReference>
<evidence type="ECO:0000256" key="2">
    <source>
        <dbReference type="ARBA" id="ARBA00022475"/>
    </source>
</evidence>
<keyword evidence="3 6" id="KW-0812">Transmembrane</keyword>
<dbReference type="RefSeq" id="WP_309242241.1">
    <property type="nucleotide sequence ID" value="NZ_CP110249.1"/>
</dbReference>
<dbReference type="AlphaFoldDB" id="A0ABD5YTL3"/>
<feature type="transmembrane region" description="Helical" evidence="6">
    <location>
        <begin position="154"/>
        <end position="172"/>
    </location>
</feature>
<comment type="caution">
    <text evidence="8">The sequence shown here is derived from an EMBL/GenBank/DDBJ whole genome shotgun (WGS) entry which is preliminary data.</text>
</comment>
<feature type="domain" description="Major facilitator superfamily (MFS) profile" evidence="7">
    <location>
        <begin position="1"/>
        <end position="375"/>
    </location>
</feature>
<evidence type="ECO:0000256" key="1">
    <source>
        <dbReference type="ARBA" id="ARBA00004651"/>
    </source>
</evidence>
<dbReference type="Proteomes" id="UP001596417">
    <property type="component" value="Unassembled WGS sequence"/>
</dbReference>
<dbReference type="Pfam" id="PF07690">
    <property type="entry name" value="MFS_1"/>
    <property type="match status" value="1"/>
</dbReference>
<dbReference type="PROSITE" id="PS50850">
    <property type="entry name" value="MFS"/>
    <property type="match status" value="1"/>
</dbReference>
<dbReference type="SUPFAM" id="SSF103473">
    <property type="entry name" value="MFS general substrate transporter"/>
    <property type="match status" value="1"/>
</dbReference>
<reference evidence="8 9" key="1">
    <citation type="journal article" date="2019" name="Int. J. Syst. Evol. Microbiol.">
        <title>The Global Catalogue of Microorganisms (GCM) 10K type strain sequencing project: providing services to taxonomists for standard genome sequencing and annotation.</title>
        <authorList>
            <consortium name="The Broad Institute Genomics Platform"/>
            <consortium name="The Broad Institute Genome Sequencing Center for Infectious Disease"/>
            <person name="Wu L."/>
            <person name="Ma J."/>
        </authorList>
    </citation>
    <scope>NUCLEOTIDE SEQUENCE [LARGE SCALE GENOMIC DNA]</scope>
    <source>
        <strain evidence="8 9">RDMS1</strain>
    </source>
</reference>
<dbReference type="GO" id="GO:0005886">
    <property type="term" value="C:plasma membrane"/>
    <property type="evidence" value="ECO:0007669"/>
    <property type="project" value="UniProtKB-SubCell"/>
</dbReference>
<feature type="transmembrane region" description="Helical" evidence="6">
    <location>
        <begin position="130"/>
        <end position="148"/>
    </location>
</feature>
<evidence type="ECO:0000256" key="6">
    <source>
        <dbReference type="SAM" id="Phobius"/>
    </source>
</evidence>
<feature type="transmembrane region" description="Helical" evidence="6">
    <location>
        <begin position="355"/>
        <end position="374"/>
    </location>
</feature>
<feature type="transmembrane region" description="Helical" evidence="6">
    <location>
        <begin position="87"/>
        <end position="109"/>
    </location>
</feature>
<dbReference type="PANTHER" id="PTHR43124:SF3">
    <property type="entry name" value="CHLORAMPHENICOL EFFLUX PUMP RV0191"/>
    <property type="match status" value="1"/>
</dbReference>
<keyword evidence="5 6" id="KW-0472">Membrane</keyword>
<dbReference type="PANTHER" id="PTHR43124">
    <property type="entry name" value="PURINE EFFLUX PUMP PBUE"/>
    <property type="match status" value="1"/>
</dbReference>
<sequence length="379" mass="39872">MCSMVFLVNLARVVFSPLLEPLKISFGVTDATIGLLATLVWLGSALPRIPVGYALTKVPRHHVVLVSGGILTVSAAFSAVAQNIEVLMGGAFALGVSSGAYFIAANPLVSELFPERVGKALGTHGMSSQLAAVSAAPVVGAVLFLGSWRLAFGVLASVGALATVIFFVIAYRTELPAAGAGDRDFVNAAREQWRIILVGVTIIGITGFVWNGVFNFYITYMITSKSVSQPAAQGLLTVLFAAGVPAFFVTGNLADRIPNIPLVFVICGLFVCCLLALTATTGYLSLLIISAVLGYVIHGMFPAIDTFLLSSFPDENRASAYAIYSGSMMIVQASGSSVLGYLISTGHPFNDVFYAFSGLIVAVLAVFVFVYLTGRFPIE</sequence>
<feature type="transmembrane region" description="Helical" evidence="6">
    <location>
        <begin position="286"/>
        <end position="309"/>
    </location>
</feature>
<feature type="transmembrane region" description="Helical" evidence="6">
    <location>
        <begin position="24"/>
        <end position="42"/>
    </location>
</feature>
<gene>
    <name evidence="8" type="ORF">ACFQL7_18050</name>
</gene>
<accession>A0ABD5YTL3</accession>
<dbReference type="InterPro" id="IPR036259">
    <property type="entry name" value="MFS_trans_sf"/>
</dbReference>
<name>A0ABD5YTL3_9EURY</name>
<dbReference type="EMBL" id="JBHTAX010000001">
    <property type="protein sequence ID" value="MFC7191516.1"/>
    <property type="molecule type" value="Genomic_DNA"/>
</dbReference>
<dbReference type="GeneID" id="76201251"/>
<protein>
    <submittedName>
        <fullName evidence="8">MFS transporter</fullName>
    </submittedName>
</protein>
<evidence type="ECO:0000313" key="8">
    <source>
        <dbReference type="EMBL" id="MFC7191516.1"/>
    </source>
</evidence>
<evidence type="ECO:0000313" key="9">
    <source>
        <dbReference type="Proteomes" id="UP001596417"/>
    </source>
</evidence>
<dbReference type="InterPro" id="IPR011701">
    <property type="entry name" value="MFS"/>
</dbReference>
<feature type="transmembrane region" description="Helical" evidence="6">
    <location>
        <begin position="321"/>
        <end position="343"/>
    </location>
</feature>
<proteinExistence type="predicted"/>
<keyword evidence="9" id="KW-1185">Reference proteome</keyword>
<evidence type="ECO:0000256" key="3">
    <source>
        <dbReference type="ARBA" id="ARBA00022692"/>
    </source>
</evidence>
<feature type="transmembrane region" description="Helical" evidence="6">
    <location>
        <begin position="262"/>
        <end position="280"/>
    </location>
</feature>